<name>L0EDN9_THECK</name>
<dbReference type="Gene3D" id="2.40.50.100">
    <property type="match status" value="2"/>
</dbReference>
<dbReference type="Pfam" id="PF25967">
    <property type="entry name" value="RND-MFP_C"/>
    <property type="match status" value="1"/>
</dbReference>
<reference evidence="6" key="1">
    <citation type="submission" date="2012-01" db="EMBL/GenBank/DDBJ databases">
        <title>Complete sequence of chromosome of Thermobacillus composti KWC4.</title>
        <authorList>
            <person name="Lucas S."/>
            <person name="Han J."/>
            <person name="Lapidus A."/>
            <person name="Cheng J.-F."/>
            <person name="Goodwin L."/>
            <person name="Pitluck S."/>
            <person name="Peters L."/>
            <person name="Ovchinnikova G."/>
            <person name="Teshima H."/>
            <person name="Detter J.C."/>
            <person name="Han C."/>
            <person name="Tapia R."/>
            <person name="Land M."/>
            <person name="Hauser L."/>
            <person name="Kyrpides N."/>
            <person name="Ivanova N."/>
            <person name="Pagani I."/>
            <person name="Anderson I."/>
            <person name="Woyke T."/>
        </authorList>
    </citation>
    <scope>NUCLEOTIDE SEQUENCE [LARGE SCALE GENOMIC DNA]</scope>
    <source>
        <strain evidence="6">DSM 18247 / JCM 13945 / KWC4</strain>
    </source>
</reference>
<evidence type="ECO:0000313" key="6">
    <source>
        <dbReference type="Proteomes" id="UP000010795"/>
    </source>
</evidence>
<dbReference type="eggNOG" id="COG0845">
    <property type="taxonomic scope" value="Bacteria"/>
</dbReference>
<dbReference type="AlphaFoldDB" id="L0EDN9"/>
<accession>L0EDN9</accession>
<protein>
    <submittedName>
        <fullName evidence="5">Uncharacterized protein</fullName>
    </submittedName>
</protein>
<evidence type="ECO:0000259" key="3">
    <source>
        <dbReference type="Pfam" id="PF25967"/>
    </source>
</evidence>
<dbReference type="PANTHER" id="PTHR30469">
    <property type="entry name" value="MULTIDRUG RESISTANCE PROTEIN MDTA"/>
    <property type="match status" value="1"/>
</dbReference>
<feature type="region of interest" description="Disordered" evidence="2">
    <location>
        <begin position="263"/>
        <end position="284"/>
    </location>
</feature>
<dbReference type="PANTHER" id="PTHR30469:SF33">
    <property type="entry name" value="SLR1207 PROTEIN"/>
    <property type="match status" value="1"/>
</dbReference>
<dbReference type="Gene3D" id="1.10.287.470">
    <property type="entry name" value="Helix hairpin bin"/>
    <property type="match status" value="1"/>
</dbReference>
<dbReference type="OrthoDB" id="9765657at2"/>
<gene>
    <name evidence="5" type="ordered locus">Theco_2260</name>
</gene>
<dbReference type="Gene3D" id="2.40.420.20">
    <property type="match status" value="1"/>
</dbReference>
<evidence type="ECO:0000256" key="1">
    <source>
        <dbReference type="SAM" id="Coils"/>
    </source>
</evidence>
<evidence type="ECO:0000259" key="4">
    <source>
        <dbReference type="Pfam" id="PF25973"/>
    </source>
</evidence>
<dbReference type="EMBL" id="CP003255">
    <property type="protein sequence ID" value="AGA58373.1"/>
    <property type="molecule type" value="Genomic_DNA"/>
</dbReference>
<evidence type="ECO:0000313" key="5">
    <source>
        <dbReference type="EMBL" id="AGA58373.1"/>
    </source>
</evidence>
<feature type="coiled-coil region" evidence="1">
    <location>
        <begin position="127"/>
        <end position="190"/>
    </location>
</feature>
<keyword evidence="6" id="KW-1185">Reference proteome</keyword>
<dbReference type="InterPro" id="IPR058647">
    <property type="entry name" value="BSH_CzcB-like"/>
</dbReference>
<dbReference type="Gene3D" id="2.40.30.170">
    <property type="match status" value="1"/>
</dbReference>
<dbReference type="STRING" id="717605.Theco_2260"/>
<organism evidence="5 6">
    <name type="scientific">Thermobacillus composti (strain DSM 18247 / JCM 13945 / KWC4)</name>
    <dbReference type="NCBI Taxonomy" id="717605"/>
    <lineage>
        <taxon>Bacteria</taxon>
        <taxon>Bacillati</taxon>
        <taxon>Bacillota</taxon>
        <taxon>Bacilli</taxon>
        <taxon>Bacillales</taxon>
        <taxon>Paenibacillaceae</taxon>
        <taxon>Thermobacillus</taxon>
    </lineage>
</organism>
<dbReference type="GO" id="GO:0015562">
    <property type="term" value="F:efflux transmembrane transporter activity"/>
    <property type="evidence" value="ECO:0007669"/>
    <property type="project" value="TreeGrafter"/>
</dbReference>
<dbReference type="Pfam" id="PF25973">
    <property type="entry name" value="BSH_CzcB"/>
    <property type="match status" value="1"/>
</dbReference>
<dbReference type="GO" id="GO:1990281">
    <property type="term" value="C:efflux pump complex"/>
    <property type="evidence" value="ECO:0007669"/>
    <property type="project" value="TreeGrafter"/>
</dbReference>
<keyword evidence="1" id="KW-0175">Coiled coil</keyword>
<dbReference type="SUPFAM" id="SSF111369">
    <property type="entry name" value="HlyD-like secretion proteins"/>
    <property type="match status" value="1"/>
</dbReference>
<dbReference type="KEGG" id="tco:Theco_2260"/>
<evidence type="ECO:0000256" key="2">
    <source>
        <dbReference type="SAM" id="MobiDB-lite"/>
    </source>
</evidence>
<feature type="domain" description="CzcB-like barrel-sandwich hybrid" evidence="4">
    <location>
        <begin position="106"/>
        <end position="219"/>
    </location>
</feature>
<dbReference type="InterPro" id="IPR058627">
    <property type="entry name" value="MdtA-like_C"/>
</dbReference>
<dbReference type="HOGENOM" id="CLU_018816_3_0_9"/>
<feature type="domain" description="Multidrug resistance protein MdtA-like C-terminal permuted SH3" evidence="3">
    <location>
        <begin position="316"/>
        <end position="371"/>
    </location>
</feature>
<dbReference type="RefSeq" id="WP_015255117.1">
    <property type="nucleotide sequence ID" value="NC_019897.1"/>
</dbReference>
<dbReference type="Proteomes" id="UP000010795">
    <property type="component" value="Chromosome"/>
</dbReference>
<proteinExistence type="predicted"/>
<sequence>MSMKWLTENSSEPRGLMERAAAFFRRRVPAAAAMLLAASIAVGGCALLPDEGEEEQLPDITPPQISKKPEYEVTTATLESKVQALGKIMSQQEETLFFELDGKRLRTLNVKPGDYVEAGQVIAVLDVDNMEKELRQKKLQFRSAETRMKDTIRKRDEMDPVDYEMEVISFEEQRQAIVDLENEIAKAVLTAPFSGTVVQVNVEKGALIKAYDPVVTIADTGRLVVTADFSKSDLEKIAVGMPAVVDINGAGKFEGKVSLLPVAQSDDEGNGGWPPQQQQRSKRPEDYVQIDIGGIPEGVNRGTPLSANVIINRKENAIVIPPSALRTIGSRTYVQVVEEDGSKREVDVAVGQQTATLVEILEGLTPGQKVVGR</sequence>